<dbReference type="InterPro" id="IPR017946">
    <property type="entry name" value="PLC-like_Pdiesterase_TIM-brl"/>
</dbReference>
<dbReference type="PROSITE" id="PS51704">
    <property type="entry name" value="GP_PDE"/>
    <property type="match status" value="1"/>
</dbReference>
<protein>
    <recommendedName>
        <fullName evidence="1">GP-PDE domain-containing protein</fullName>
    </recommendedName>
</protein>
<dbReference type="PANTHER" id="PTHR46211">
    <property type="entry name" value="GLYCEROPHOSPHORYL DIESTER PHOSPHODIESTERASE"/>
    <property type="match status" value="1"/>
</dbReference>
<dbReference type="InterPro" id="IPR030395">
    <property type="entry name" value="GP_PDE_dom"/>
</dbReference>
<dbReference type="AlphaFoldDB" id="A0A9D9ICG0"/>
<evidence type="ECO:0000259" key="1">
    <source>
        <dbReference type="PROSITE" id="PS51704"/>
    </source>
</evidence>
<dbReference type="Gene3D" id="3.20.20.190">
    <property type="entry name" value="Phosphatidylinositol (PI) phosphodiesterase"/>
    <property type="match status" value="1"/>
</dbReference>
<organism evidence="2 3">
    <name type="scientific">Candidatus Ornithospirochaeta stercoravium</name>
    <dbReference type="NCBI Taxonomy" id="2840897"/>
    <lineage>
        <taxon>Bacteria</taxon>
        <taxon>Pseudomonadati</taxon>
        <taxon>Spirochaetota</taxon>
        <taxon>Spirochaetia</taxon>
        <taxon>Spirochaetales</taxon>
        <taxon>Spirochaetaceae</taxon>
        <taxon>Spirochaetaceae incertae sedis</taxon>
        <taxon>Candidatus Ornithospirochaeta</taxon>
    </lineage>
</organism>
<dbReference type="GO" id="GO:0006629">
    <property type="term" value="P:lipid metabolic process"/>
    <property type="evidence" value="ECO:0007669"/>
    <property type="project" value="InterPro"/>
</dbReference>
<accession>A0A9D9ICG0</accession>
<dbReference type="PANTHER" id="PTHR46211:SF8">
    <property type="entry name" value="PHOSPHODIESTERASE"/>
    <property type="match status" value="1"/>
</dbReference>
<dbReference type="SUPFAM" id="SSF51695">
    <property type="entry name" value="PLC-like phosphodiesterases"/>
    <property type="match status" value="1"/>
</dbReference>
<evidence type="ECO:0000313" key="3">
    <source>
        <dbReference type="Proteomes" id="UP000810292"/>
    </source>
</evidence>
<reference evidence="2" key="1">
    <citation type="submission" date="2020-10" db="EMBL/GenBank/DDBJ databases">
        <authorList>
            <person name="Gilroy R."/>
        </authorList>
    </citation>
    <scope>NUCLEOTIDE SEQUENCE</scope>
    <source>
        <strain evidence="2">14700</strain>
    </source>
</reference>
<reference evidence="2" key="2">
    <citation type="journal article" date="2021" name="PeerJ">
        <title>Extensive microbial diversity within the chicken gut microbiome revealed by metagenomics and culture.</title>
        <authorList>
            <person name="Gilroy R."/>
            <person name="Ravi A."/>
            <person name="Getino M."/>
            <person name="Pursley I."/>
            <person name="Horton D.L."/>
            <person name="Alikhan N.F."/>
            <person name="Baker D."/>
            <person name="Gharbi K."/>
            <person name="Hall N."/>
            <person name="Watson M."/>
            <person name="Adriaenssens E.M."/>
            <person name="Foster-Nyarko E."/>
            <person name="Jarju S."/>
            <person name="Secka A."/>
            <person name="Antonio M."/>
            <person name="Oren A."/>
            <person name="Chaudhuri R.R."/>
            <person name="La Ragione R."/>
            <person name="Hildebrand F."/>
            <person name="Pallen M.J."/>
        </authorList>
    </citation>
    <scope>NUCLEOTIDE SEQUENCE</scope>
    <source>
        <strain evidence="2">14700</strain>
    </source>
</reference>
<sequence length="235" mass="26498">MLLIAHRAGTDRYPEQTMAAGAFSLSEGADFAEFDVRYTKDSNVPVICHDENAKRLFGIDKRISDMTLDEFLALKRINDSTISPFTLDDLFSAGIRNVLLHLKCTYREYGPLLGVIRKHNAENTVVLGIQETEGNAVVRAYDSRIRILAFMHEKGNLDDFLSTSCDFIRLWEPWLDDESVRRIHEAGKGIWVMSGTPGTVGYTDFRNLLKWKEMGIDGVLINEIIKAKAVLGDAR</sequence>
<dbReference type="GO" id="GO:0008081">
    <property type="term" value="F:phosphoric diester hydrolase activity"/>
    <property type="evidence" value="ECO:0007669"/>
    <property type="project" value="InterPro"/>
</dbReference>
<dbReference type="Proteomes" id="UP000810292">
    <property type="component" value="Unassembled WGS sequence"/>
</dbReference>
<dbReference type="Pfam" id="PF03009">
    <property type="entry name" value="GDPD"/>
    <property type="match status" value="1"/>
</dbReference>
<comment type="caution">
    <text evidence="2">The sequence shown here is derived from an EMBL/GenBank/DDBJ whole genome shotgun (WGS) entry which is preliminary data.</text>
</comment>
<dbReference type="EMBL" id="JADIMF010000158">
    <property type="protein sequence ID" value="MBO8470062.1"/>
    <property type="molecule type" value="Genomic_DNA"/>
</dbReference>
<proteinExistence type="predicted"/>
<gene>
    <name evidence="2" type="ORF">IAA72_09830</name>
</gene>
<evidence type="ECO:0000313" key="2">
    <source>
        <dbReference type="EMBL" id="MBO8470062.1"/>
    </source>
</evidence>
<feature type="domain" description="GP-PDE" evidence="1">
    <location>
        <begin position="1"/>
        <end position="231"/>
    </location>
</feature>
<name>A0A9D9ICG0_9SPIO</name>